<dbReference type="EMBL" id="JBBYXI010000001">
    <property type="protein sequence ID" value="MEN3929446.1"/>
    <property type="molecule type" value="Genomic_DNA"/>
</dbReference>
<dbReference type="Proteomes" id="UP001418637">
    <property type="component" value="Unassembled WGS sequence"/>
</dbReference>
<dbReference type="InterPro" id="IPR006315">
    <property type="entry name" value="OM_autotransptr_brl_dom"/>
</dbReference>
<dbReference type="SUPFAM" id="SSF103515">
    <property type="entry name" value="Autotransporter"/>
    <property type="match status" value="1"/>
</dbReference>
<dbReference type="PANTHER" id="PTHR35037">
    <property type="entry name" value="C-TERMINAL REGION OF AIDA-LIKE PROTEIN"/>
    <property type="match status" value="1"/>
</dbReference>
<evidence type="ECO:0000259" key="3">
    <source>
        <dbReference type="PROSITE" id="PS51208"/>
    </source>
</evidence>
<proteinExistence type="predicted"/>
<dbReference type="RefSeq" id="WP_346335447.1">
    <property type="nucleotide sequence ID" value="NZ_JBBYXI010000001.1"/>
</dbReference>
<feature type="region of interest" description="Disordered" evidence="1">
    <location>
        <begin position="606"/>
        <end position="627"/>
    </location>
</feature>
<dbReference type="InterPro" id="IPR051551">
    <property type="entry name" value="Autotransporter_adhesion"/>
</dbReference>
<dbReference type="SMART" id="SM00869">
    <property type="entry name" value="Autotransporter"/>
    <property type="match status" value="1"/>
</dbReference>
<dbReference type="InterPro" id="IPR011050">
    <property type="entry name" value="Pectin_lyase_fold/virulence"/>
</dbReference>
<feature type="compositionally biased region" description="Pro residues" evidence="1">
    <location>
        <begin position="615"/>
        <end position="627"/>
    </location>
</feature>
<dbReference type="PROSITE" id="PS51208">
    <property type="entry name" value="AUTOTRANSPORTER"/>
    <property type="match status" value="1"/>
</dbReference>
<reference evidence="4 5" key="1">
    <citation type="submission" date="2024-04" db="EMBL/GenBank/DDBJ databases">
        <title>A novel species isolated from cricket.</title>
        <authorList>
            <person name="Wang H.-C."/>
        </authorList>
    </citation>
    <scope>NUCLEOTIDE SEQUENCE [LARGE SCALE GENOMIC DNA]</scope>
    <source>
        <strain evidence="4 5">WL0021</strain>
    </source>
</reference>
<dbReference type="SUPFAM" id="SSF51126">
    <property type="entry name" value="Pectin lyase-like"/>
    <property type="match status" value="1"/>
</dbReference>
<gene>
    <name evidence="4" type="ORF">WJT86_00045</name>
</gene>
<dbReference type="InterPro" id="IPR036709">
    <property type="entry name" value="Autotransporte_beta_dom_sf"/>
</dbReference>
<organism evidence="4 5">
    <name type="scientific">Hohaiivirga grylli</name>
    <dbReference type="NCBI Taxonomy" id="3133970"/>
    <lineage>
        <taxon>Bacteria</taxon>
        <taxon>Pseudomonadati</taxon>
        <taxon>Pseudomonadota</taxon>
        <taxon>Alphaproteobacteria</taxon>
        <taxon>Hyphomicrobiales</taxon>
        <taxon>Methylobacteriaceae</taxon>
        <taxon>Hohaiivirga</taxon>
    </lineage>
</organism>
<evidence type="ECO:0000256" key="2">
    <source>
        <dbReference type="SAM" id="SignalP"/>
    </source>
</evidence>
<dbReference type="PANTHER" id="PTHR35037:SF3">
    <property type="entry name" value="C-TERMINAL REGION OF AIDA-LIKE PROTEIN"/>
    <property type="match status" value="1"/>
</dbReference>
<feature type="chain" id="PRO_5046199115" evidence="2">
    <location>
        <begin position="30"/>
        <end position="948"/>
    </location>
</feature>
<evidence type="ECO:0000313" key="4">
    <source>
        <dbReference type="EMBL" id="MEN3929446.1"/>
    </source>
</evidence>
<dbReference type="Pfam" id="PF03797">
    <property type="entry name" value="Autotransporter"/>
    <property type="match status" value="1"/>
</dbReference>
<dbReference type="Gene3D" id="2.40.128.130">
    <property type="entry name" value="Autotransporter beta-domain"/>
    <property type="match status" value="1"/>
</dbReference>
<evidence type="ECO:0000256" key="1">
    <source>
        <dbReference type="SAM" id="MobiDB-lite"/>
    </source>
</evidence>
<dbReference type="InterPro" id="IPR043990">
    <property type="entry name" value="AC_1"/>
</dbReference>
<dbReference type="CDD" id="cd01344">
    <property type="entry name" value="PL2_Passenger_AT"/>
    <property type="match status" value="1"/>
</dbReference>
<accession>A0ABV0BGQ0</accession>
<evidence type="ECO:0000313" key="5">
    <source>
        <dbReference type="Proteomes" id="UP001418637"/>
    </source>
</evidence>
<dbReference type="Gene3D" id="2.160.20.20">
    <property type="match status" value="1"/>
</dbReference>
<protein>
    <submittedName>
        <fullName evidence="4">Autotransporter outer membrane beta-barrel domain-containing protein</fullName>
    </submittedName>
</protein>
<dbReference type="InterPro" id="IPR012332">
    <property type="entry name" value="Autotransporter_pectin_lyase_C"/>
</dbReference>
<feature type="domain" description="Autotransporter" evidence="3">
    <location>
        <begin position="673"/>
        <end position="948"/>
    </location>
</feature>
<comment type="caution">
    <text evidence="4">The sequence shown here is derived from an EMBL/GenBank/DDBJ whole genome shotgun (WGS) entry which is preliminary data.</text>
</comment>
<feature type="signal peptide" evidence="2">
    <location>
        <begin position="1"/>
        <end position="29"/>
    </location>
</feature>
<keyword evidence="5" id="KW-1185">Reference proteome</keyword>
<dbReference type="NCBIfam" id="TIGR01414">
    <property type="entry name" value="autotrans_barl"/>
    <property type="match status" value="1"/>
</dbReference>
<dbReference type="Pfam" id="PF18883">
    <property type="entry name" value="AC_1"/>
    <property type="match status" value="1"/>
</dbReference>
<name>A0ABV0BGQ0_9HYPH</name>
<dbReference type="InterPro" id="IPR005546">
    <property type="entry name" value="Autotransporte_beta"/>
</dbReference>
<sequence>MSKKCYGNAVRTSRAYSYKSCLIAGTALASLFLINNTAPNAATLDCNSTLYYCNPSSYDIVNVITTESGTTAPLQGFGVYMKDAQYNLKEINISTTGSAADGVRINSEANYFYADRLTIKTTGSSADGINAASDFNRDYDSLVYIGQFANIETTNGIAVRANNYQNAGSNTVIILPDASVIKVIGTATATNANDGTGYAVYAGNRNKDTNGLTGWDLIFGNNNTLGSSYVFIGNNATIETSTITGHAVYANKGGFIQLGDGADIKTTGTNAYALYAATEQQGTYTDNVRPGYIYLAGGATLRATNTAIVMQANGADSVIANRSINTPVIPDNFQRYERLPAIDKSSFTETSGKFDVTGIMDAINGGVIALNMSDGSIFVGSTDIHIAAATPSNIDLKIDGSTSKWQINADSSLTSLNLSSGATLEPYRAAGESTSFTLTGTVTNGGAIDLSKELAAGDVFTINGNYIGNNGRVVLNTLLNEGGSLANQSTDRLLINGNVTGTTNVSINLVTGSIGRATASGLVNLPSEGISIIQVSGSASENSFSLLGGYITAGGTPYQYTLQAYGPGASNGAANESQRLVTGTNPYWDYRLQSAYISTPVTPDPEPEIPGIIDPEPPAPTPDPGPTPQVRAVAPQVANYILAPTALFHAGLMDISNLHRRLGEVRDDRALGRNSGTGEFFIRAYGGTYRYNSNRNTYSYGYNADINYAAVQMGGNLFAFEGEESVTRFGIAGSIGKLTFGPNRVSGTTDTDLDKWTVSAYATYLHNSGWYIDGILSYGGFDGHVSTSYRGRTAGLSGKTFAASIETGYPIKLTESIILEPQAQLVYQRLMFDRKLDVDNFVVTLGNLDQLTARIGARLSKTYTEKDRIVTVYGKLNLIHNFRNHSNKIYLGDDFRIGQLGTVIEAGVGINTNLSKNLSAYGDIAYQQRIGKTGVSGFSLTGGLRYTF</sequence>
<keyword evidence="2" id="KW-0732">Signal</keyword>